<dbReference type="RefSeq" id="WP_246277835.1">
    <property type="nucleotide sequence ID" value="NZ_BLPG01000001.1"/>
</dbReference>
<proteinExistence type="predicted"/>
<accession>A0A6V8L8D7</accession>
<evidence type="ECO:0008006" key="3">
    <source>
        <dbReference type="Google" id="ProtNLM"/>
    </source>
</evidence>
<keyword evidence="2" id="KW-1185">Reference proteome</keyword>
<dbReference type="Gene3D" id="1.50.10.10">
    <property type="match status" value="1"/>
</dbReference>
<name>A0A6V8L8D7_9ACTN</name>
<gene>
    <name evidence="1" type="ORF">Prum_025770</name>
</gene>
<evidence type="ECO:0000313" key="2">
    <source>
        <dbReference type="Proteomes" id="UP000482960"/>
    </source>
</evidence>
<dbReference type="Proteomes" id="UP000482960">
    <property type="component" value="Unassembled WGS sequence"/>
</dbReference>
<comment type="caution">
    <text evidence="1">The sequence shown here is derived from an EMBL/GenBank/DDBJ whole genome shotgun (WGS) entry which is preliminary data.</text>
</comment>
<dbReference type="EMBL" id="BLPG01000001">
    <property type="protein sequence ID" value="GFJ88935.1"/>
    <property type="molecule type" value="Genomic_DNA"/>
</dbReference>
<dbReference type="GO" id="GO:0005975">
    <property type="term" value="P:carbohydrate metabolic process"/>
    <property type="evidence" value="ECO:0007669"/>
    <property type="project" value="InterPro"/>
</dbReference>
<dbReference type="InterPro" id="IPR008928">
    <property type="entry name" value="6-hairpin_glycosidase_sf"/>
</dbReference>
<dbReference type="AlphaFoldDB" id="A0A6V8L8D7"/>
<evidence type="ECO:0000313" key="1">
    <source>
        <dbReference type="EMBL" id="GFJ88935.1"/>
    </source>
</evidence>
<reference evidence="1 2" key="2">
    <citation type="submission" date="2020-03" db="EMBL/GenBank/DDBJ databases">
        <authorList>
            <person name="Ichikawa N."/>
            <person name="Kimura A."/>
            <person name="Kitahashi Y."/>
            <person name="Uohara A."/>
        </authorList>
    </citation>
    <scope>NUCLEOTIDE SEQUENCE [LARGE SCALE GENOMIC DNA]</scope>
    <source>
        <strain evidence="1 2">NBRC 108638</strain>
    </source>
</reference>
<organism evidence="1 2">
    <name type="scientific">Phytohabitans rumicis</name>
    <dbReference type="NCBI Taxonomy" id="1076125"/>
    <lineage>
        <taxon>Bacteria</taxon>
        <taxon>Bacillati</taxon>
        <taxon>Actinomycetota</taxon>
        <taxon>Actinomycetes</taxon>
        <taxon>Micromonosporales</taxon>
        <taxon>Micromonosporaceae</taxon>
    </lineage>
</organism>
<dbReference type="SUPFAM" id="SSF48208">
    <property type="entry name" value="Six-hairpin glycosidases"/>
    <property type="match status" value="1"/>
</dbReference>
<protein>
    <recommendedName>
        <fullName evidence="3">Glycogen debranching enzyme C-terminal domain-containing protein</fullName>
    </recommendedName>
</protein>
<sequence>MADALALPAMSSGFGLRTMSTQDGGYSPLSYHCGSIWAHDTAIVIGGLAQAGFGAAAARLADGVLAAAEAFDYRLPELYGGDSRAEVGRPVAYPAACRPQAWSAAAAVALLQAALGLYPDVPGGGVTLRPGVPLGAITARGLRIGGAPVTATVDALGTTTLT</sequence>
<dbReference type="InterPro" id="IPR012341">
    <property type="entry name" value="6hp_glycosidase-like_sf"/>
</dbReference>
<reference evidence="1 2" key="1">
    <citation type="submission" date="2020-03" db="EMBL/GenBank/DDBJ databases">
        <title>Whole genome shotgun sequence of Phytohabitans rumicis NBRC 108638.</title>
        <authorList>
            <person name="Komaki H."/>
            <person name="Tamura T."/>
        </authorList>
    </citation>
    <scope>NUCLEOTIDE SEQUENCE [LARGE SCALE GENOMIC DNA]</scope>
    <source>
        <strain evidence="1 2">NBRC 108638</strain>
    </source>
</reference>